<evidence type="ECO:0000313" key="2">
    <source>
        <dbReference type="Proteomes" id="UP001215598"/>
    </source>
</evidence>
<keyword evidence="2" id="KW-1185">Reference proteome</keyword>
<accession>A0AAD7J7T5</accession>
<comment type="caution">
    <text evidence="1">The sequence shown here is derived from an EMBL/GenBank/DDBJ whole genome shotgun (WGS) entry which is preliminary data.</text>
</comment>
<evidence type="ECO:0000313" key="1">
    <source>
        <dbReference type="EMBL" id="KAJ7759058.1"/>
    </source>
</evidence>
<name>A0AAD7J7T5_9AGAR</name>
<protein>
    <submittedName>
        <fullName evidence="1">Uncharacterized protein</fullName>
    </submittedName>
</protein>
<sequence length="298" mass="33080">MKFQVFQLIFAEKIALTSKRFFTNCFTKKLEMLKQCPSPEVPEGEEKVWKVEASTGFYRGAGVVETSLVVSVSSAWGVFEGPGAKVYFQACFIHWENSWKLVFVIRTVPCISTYLPTYRASFVAVRSRSNLGALVGLTALVIAGNCLNTVTLRGQCLQIAPSHSISLEMPALPDVSLPNLTVPLSPATSTKVMIGLILIGASLHYASPTRLTHVLSDAMSSLEKVYTDLVCMQLMGLLTADDVARLNLLQLEVGVLRAQTLLHSLSWRATIREFLRGRSFTLYRCINEVRDLETHFRV</sequence>
<reference evidence="1" key="1">
    <citation type="submission" date="2023-03" db="EMBL/GenBank/DDBJ databases">
        <title>Massive genome expansion in bonnet fungi (Mycena s.s.) driven by repeated elements and novel gene families across ecological guilds.</title>
        <authorList>
            <consortium name="Lawrence Berkeley National Laboratory"/>
            <person name="Harder C.B."/>
            <person name="Miyauchi S."/>
            <person name="Viragh M."/>
            <person name="Kuo A."/>
            <person name="Thoen E."/>
            <person name="Andreopoulos B."/>
            <person name="Lu D."/>
            <person name="Skrede I."/>
            <person name="Drula E."/>
            <person name="Henrissat B."/>
            <person name="Morin E."/>
            <person name="Kohler A."/>
            <person name="Barry K."/>
            <person name="LaButti K."/>
            <person name="Morin E."/>
            <person name="Salamov A."/>
            <person name="Lipzen A."/>
            <person name="Mereny Z."/>
            <person name="Hegedus B."/>
            <person name="Baldrian P."/>
            <person name="Stursova M."/>
            <person name="Weitz H."/>
            <person name="Taylor A."/>
            <person name="Grigoriev I.V."/>
            <person name="Nagy L.G."/>
            <person name="Martin F."/>
            <person name="Kauserud H."/>
        </authorList>
    </citation>
    <scope>NUCLEOTIDE SEQUENCE</scope>
    <source>
        <strain evidence="1">CBHHK182m</strain>
    </source>
</reference>
<gene>
    <name evidence="1" type="ORF">B0H16DRAFT_1456959</name>
</gene>
<organism evidence="1 2">
    <name type="scientific">Mycena metata</name>
    <dbReference type="NCBI Taxonomy" id="1033252"/>
    <lineage>
        <taxon>Eukaryota</taxon>
        <taxon>Fungi</taxon>
        <taxon>Dikarya</taxon>
        <taxon>Basidiomycota</taxon>
        <taxon>Agaricomycotina</taxon>
        <taxon>Agaricomycetes</taxon>
        <taxon>Agaricomycetidae</taxon>
        <taxon>Agaricales</taxon>
        <taxon>Marasmiineae</taxon>
        <taxon>Mycenaceae</taxon>
        <taxon>Mycena</taxon>
    </lineage>
</organism>
<dbReference type="EMBL" id="JARKIB010000040">
    <property type="protein sequence ID" value="KAJ7759058.1"/>
    <property type="molecule type" value="Genomic_DNA"/>
</dbReference>
<dbReference type="Proteomes" id="UP001215598">
    <property type="component" value="Unassembled WGS sequence"/>
</dbReference>
<dbReference type="AlphaFoldDB" id="A0AAD7J7T5"/>
<proteinExistence type="predicted"/>